<keyword evidence="2" id="KW-0472">Membrane</keyword>
<proteinExistence type="predicted"/>
<dbReference type="EMBL" id="CP097510">
    <property type="protein sequence ID" value="URE34465.1"/>
    <property type="molecule type" value="Genomic_DNA"/>
</dbReference>
<keyword evidence="4" id="KW-1185">Reference proteome</keyword>
<sequence>MEIPLVAEALPIPGLIARILSDLAGAWASVALVVAGFAAFLGFLGRAKLALLRYRRARSAISQPACCRSSSEDDDDDVVESESPSDDDDDEDEAPSSSSDEYDSASGSYWDDHGRDGGLDLALGGAVVRTWEGLGLGFDRSDGLISLMDLDRGEVLRSLLAQAPIAAESLASPAVVVSAADGAGAAAAVRVWDARAAGERTPAAAAEWQPILRRRVVKVAGRDGRVFVGGDDGVITAADLRRGRSPPVVETWRESLLPLLRSPK</sequence>
<reference evidence="3" key="1">
    <citation type="submission" date="2022-05" db="EMBL/GenBank/DDBJ databases">
        <title>The Musa troglodytarum L. genome provides insights into the mechanism of non-climacteric behaviour and enrichment of carotenoids.</title>
        <authorList>
            <person name="Wang J."/>
        </authorList>
    </citation>
    <scope>NUCLEOTIDE SEQUENCE</scope>
    <source>
        <tissue evidence="3">Leaf</tissue>
    </source>
</reference>
<dbReference type="OrthoDB" id="779326at2759"/>
<evidence type="ECO:0000256" key="1">
    <source>
        <dbReference type="SAM" id="MobiDB-lite"/>
    </source>
</evidence>
<evidence type="ECO:0000313" key="3">
    <source>
        <dbReference type="EMBL" id="URE34465.1"/>
    </source>
</evidence>
<evidence type="ECO:0000313" key="4">
    <source>
        <dbReference type="Proteomes" id="UP001055439"/>
    </source>
</evidence>
<dbReference type="Proteomes" id="UP001055439">
    <property type="component" value="Chromosome 8"/>
</dbReference>
<accession>A0A9E7HJS8</accession>
<evidence type="ECO:0000256" key="2">
    <source>
        <dbReference type="SAM" id="Phobius"/>
    </source>
</evidence>
<keyword evidence="2" id="KW-1133">Transmembrane helix</keyword>
<feature type="region of interest" description="Disordered" evidence="1">
    <location>
        <begin position="65"/>
        <end position="109"/>
    </location>
</feature>
<feature type="compositionally biased region" description="Low complexity" evidence="1">
    <location>
        <begin position="95"/>
        <end position="109"/>
    </location>
</feature>
<feature type="transmembrane region" description="Helical" evidence="2">
    <location>
        <begin position="24"/>
        <end position="45"/>
    </location>
</feature>
<keyword evidence="2" id="KW-0812">Transmembrane</keyword>
<gene>
    <name evidence="3" type="ORF">MUK42_11713</name>
</gene>
<organism evidence="3 4">
    <name type="scientific">Musa troglodytarum</name>
    <name type="common">fe'i banana</name>
    <dbReference type="NCBI Taxonomy" id="320322"/>
    <lineage>
        <taxon>Eukaryota</taxon>
        <taxon>Viridiplantae</taxon>
        <taxon>Streptophyta</taxon>
        <taxon>Embryophyta</taxon>
        <taxon>Tracheophyta</taxon>
        <taxon>Spermatophyta</taxon>
        <taxon>Magnoliopsida</taxon>
        <taxon>Liliopsida</taxon>
        <taxon>Zingiberales</taxon>
        <taxon>Musaceae</taxon>
        <taxon>Musa</taxon>
    </lineage>
</organism>
<dbReference type="AlphaFoldDB" id="A0A9E7HJS8"/>
<dbReference type="PANTHER" id="PTHR36715:SF1">
    <property type="entry name" value="PROTEIN, PUTATIVE-RELATED"/>
    <property type="match status" value="1"/>
</dbReference>
<dbReference type="PANTHER" id="PTHR36715">
    <property type="entry name" value="BNAANNG41370D PROTEIN"/>
    <property type="match status" value="1"/>
</dbReference>
<name>A0A9E7HJS8_9LILI</name>
<feature type="compositionally biased region" description="Acidic residues" evidence="1">
    <location>
        <begin position="72"/>
        <end position="94"/>
    </location>
</feature>
<protein>
    <submittedName>
        <fullName evidence="3">Uncharacterized protein</fullName>
    </submittedName>
</protein>